<protein>
    <recommendedName>
        <fullName evidence="3">STAS/SEC14 domain-containing protein</fullName>
    </recommendedName>
</protein>
<sequence length="140" mass="16465">MKFEDSKYFKILNHKKVEKPFGNFYFLDQFAISEIHEGVHFNCQMIDIISEEVIKFYKDSKTQDPKKLIYITNKINSYSLDPNSWIKTEAKFGVSYTRAIVTYSSWSYTNASIEKMFSKANIKCCHTLDEAIEWAISQNE</sequence>
<organism evidence="1 2">
    <name type="scientific">Hwangdonia seohaensis</name>
    <dbReference type="NCBI Taxonomy" id="1240727"/>
    <lineage>
        <taxon>Bacteria</taxon>
        <taxon>Pseudomonadati</taxon>
        <taxon>Bacteroidota</taxon>
        <taxon>Flavobacteriia</taxon>
        <taxon>Flavobacteriales</taxon>
        <taxon>Flavobacteriaceae</taxon>
        <taxon>Hwangdonia</taxon>
    </lineage>
</organism>
<dbReference type="EMBL" id="JBHTLJ010000002">
    <property type="protein sequence ID" value="MFD1161941.1"/>
    <property type="molecule type" value="Genomic_DNA"/>
</dbReference>
<name>A0ABW3RA65_9FLAO</name>
<reference evidence="2" key="1">
    <citation type="journal article" date="2019" name="Int. J. Syst. Evol. Microbiol.">
        <title>The Global Catalogue of Microorganisms (GCM) 10K type strain sequencing project: providing services to taxonomists for standard genome sequencing and annotation.</title>
        <authorList>
            <consortium name="The Broad Institute Genomics Platform"/>
            <consortium name="The Broad Institute Genome Sequencing Center for Infectious Disease"/>
            <person name="Wu L."/>
            <person name="Ma J."/>
        </authorList>
    </citation>
    <scope>NUCLEOTIDE SEQUENCE [LARGE SCALE GENOMIC DNA]</scope>
    <source>
        <strain evidence="2">CCUG 63246</strain>
    </source>
</reference>
<evidence type="ECO:0008006" key="3">
    <source>
        <dbReference type="Google" id="ProtNLM"/>
    </source>
</evidence>
<dbReference type="Proteomes" id="UP001597163">
    <property type="component" value="Unassembled WGS sequence"/>
</dbReference>
<accession>A0ABW3RA65</accession>
<keyword evidence="2" id="KW-1185">Reference proteome</keyword>
<comment type="caution">
    <text evidence="1">The sequence shown here is derived from an EMBL/GenBank/DDBJ whole genome shotgun (WGS) entry which is preliminary data.</text>
</comment>
<gene>
    <name evidence="1" type="ORF">ACFQ2E_05905</name>
</gene>
<proteinExistence type="predicted"/>
<evidence type="ECO:0000313" key="1">
    <source>
        <dbReference type="EMBL" id="MFD1161941.1"/>
    </source>
</evidence>
<evidence type="ECO:0000313" key="2">
    <source>
        <dbReference type="Proteomes" id="UP001597163"/>
    </source>
</evidence>
<dbReference type="RefSeq" id="WP_311937765.1">
    <property type="nucleotide sequence ID" value="NZ_JAVSCK010000002.1"/>
</dbReference>